<gene>
    <name evidence="3" type="ORF">IAB73_07970</name>
</gene>
<dbReference type="SUPFAM" id="SSF55347">
    <property type="entry name" value="Glyceraldehyde-3-phosphate dehydrogenase-like, C-terminal domain"/>
    <property type="match status" value="1"/>
</dbReference>
<dbReference type="Pfam" id="PF22725">
    <property type="entry name" value="GFO_IDH_MocA_C3"/>
    <property type="match status" value="1"/>
</dbReference>
<dbReference type="InterPro" id="IPR000683">
    <property type="entry name" value="Gfo/Idh/MocA-like_OxRdtase_N"/>
</dbReference>
<dbReference type="InterPro" id="IPR051450">
    <property type="entry name" value="Gfo/Idh/MocA_Oxidoreductases"/>
</dbReference>
<dbReference type="AlphaFoldDB" id="A0A9D1CQZ7"/>
<dbReference type="InterPro" id="IPR036291">
    <property type="entry name" value="NAD(P)-bd_dom_sf"/>
</dbReference>
<evidence type="ECO:0000313" key="3">
    <source>
        <dbReference type="EMBL" id="HIQ72125.1"/>
    </source>
</evidence>
<dbReference type="Pfam" id="PF01408">
    <property type="entry name" value="GFO_IDH_MocA"/>
    <property type="match status" value="1"/>
</dbReference>
<feature type="domain" description="GFO/IDH/MocA-like oxidoreductase" evidence="2">
    <location>
        <begin position="128"/>
        <end position="225"/>
    </location>
</feature>
<dbReference type="EMBL" id="DVFJ01000028">
    <property type="protein sequence ID" value="HIQ72125.1"/>
    <property type="molecule type" value="Genomic_DNA"/>
</dbReference>
<evidence type="ECO:0000259" key="2">
    <source>
        <dbReference type="Pfam" id="PF22725"/>
    </source>
</evidence>
<reference evidence="3" key="1">
    <citation type="submission" date="2020-10" db="EMBL/GenBank/DDBJ databases">
        <authorList>
            <person name="Gilroy R."/>
        </authorList>
    </citation>
    <scope>NUCLEOTIDE SEQUENCE</scope>
    <source>
        <strain evidence="3">ChiSxjej2B14-6234</strain>
    </source>
</reference>
<organism evidence="3 4">
    <name type="scientific">Candidatus Onthenecus intestinigallinarum</name>
    <dbReference type="NCBI Taxonomy" id="2840875"/>
    <lineage>
        <taxon>Bacteria</taxon>
        <taxon>Bacillati</taxon>
        <taxon>Bacillota</taxon>
        <taxon>Clostridia</taxon>
        <taxon>Eubacteriales</taxon>
        <taxon>Candidatus Onthenecus</taxon>
    </lineage>
</organism>
<dbReference type="Gene3D" id="3.30.360.10">
    <property type="entry name" value="Dihydrodipicolinate Reductase, domain 2"/>
    <property type="match status" value="1"/>
</dbReference>
<accession>A0A9D1CQZ7</accession>
<proteinExistence type="predicted"/>
<dbReference type="PANTHER" id="PTHR43377:SF1">
    <property type="entry name" value="BILIVERDIN REDUCTASE A"/>
    <property type="match status" value="1"/>
</dbReference>
<reference evidence="3" key="2">
    <citation type="journal article" date="2021" name="PeerJ">
        <title>Extensive microbial diversity within the chicken gut microbiome revealed by metagenomics and culture.</title>
        <authorList>
            <person name="Gilroy R."/>
            <person name="Ravi A."/>
            <person name="Getino M."/>
            <person name="Pursley I."/>
            <person name="Horton D.L."/>
            <person name="Alikhan N.F."/>
            <person name="Baker D."/>
            <person name="Gharbi K."/>
            <person name="Hall N."/>
            <person name="Watson M."/>
            <person name="Adriaenssens E.M."/>
            <person name="Foster-Nyarko E."/>
            <person name="Jarju S."/>
            <person name="Secka A."/>
            <person name="Antonio M."/>
            <person name="Oren A."/>
            <person name="Chaudhuri R.R."/>
            <person name="La Ragione R."/>
            <person name="Hildebrand F."/>
            <person name="Pallen M.J."/>
        </authorList>
    </citation>
    <scope>NUCLEOTIDE SEQUENCE</scope>
    <source>
        <strain evidence="3">ChiSxjej2B14-6234</strain>
    </source>
</reference>
<dbReference type="Proteomes" id="UP000886887">
    <property type="component" value="Unassembled WGS sequence"/>
</dbReference>
<comment type="caution">
    <text evidence="3">The sequence shown here is derived from an EMBL/GenBank/DDBJ whole genome shotgun (WGS) entry which is preliminary data.</text>
</comment>
<evidence type="ECO:0000313" key="4">
    <source>
        <dbReference type="Proteomes" id="UP000886887"/>
    </source>
</evidence>
<dbReference type="GO" id="GO:0000166">
    <property type="term" value="F:nucleotide binding"/>
    <property type="evidence" value="ECO:0007669"/>
    <property type="project" value="InterPro"/>
</dbReference>
<dbReference type="PANTHER" id="PTHR43377">
    <property type="entry name" value="BILIVERDIN REDUCTASE A"/>
    <property type="match status" value="1"/>
</dbReference>
<dbReference type="Gene3D" id="3.40.50.720">
    <property type="entry name" value="NAD(P)-binding Rossmann-like Domain"/>
    <property type="match status" value="1"/>
</dbReference>
<dbReference type="SUPFAM" id="SSF51735">
    <property type="entry name" value="NAD(P)-binding Rossmann-fold domains"/>
    <property type="match status" value="1"/>
</dbReference>
<evidence type="ECO:0000259" key="1">
    <source>
        <dbReference type="Pfam" id="PF01408"/>
    </source>
</evidence>
<protein>
    <submittedName>
        <fullName evidence="3">Gfo/Idh/MocA family oxidoreductase</fullName>
    </submittedName>
</protein>
<name>A0A9D1CQZ7_9FIRM</name>
<feature type="domain" description="Gfo/Idh/MocA-like oxidoreductase N-terminal" evidence="1">
    <location>
        <begin position="2"/>
        <end position="119"/>
    </location>
</feature>
<dbReference type="InterPro" id="IPR055170">
    <property type="entry name" value="GFO_IDH_MocA-like_dom"/>
</dbReference>
<sequence>MLKVGIAGTGGISSAHLKGWENIPEARLVAACDIRPEKVDPVGEKYGCHVYYDLDEMLQREQLDVLDICLPTYLHADTAVKAIERGIHVLTEKPVSLHREDVARVYGAARAKGVRVMVAQVLRFWPEYERLQRAFESGEFGRLLSGNMTRLGNTPKWSWDGWMRDPARSGLVPFDLHIHDLDFMIHAFGVPQQIACDRAGNERQDYLSVTYRYADFFIRAEAAWYDCTYTFTATYRFQFERAVMEYKDGTLTIFHQDGRSEAFVQDEDAPENGINLPKSNAYYNEIRYFTDCVLAGRDCDRVRPEELEAVLDTIARL</sequence>